<sequence length="60" mass="6646">MAKSKADPARAASIRRWVVFRAADQLRAEGKEWVALRNVWARVKRNAGVAGANKVVSDHC</sequence>
<protein>
    <submittedName>
        <fullName evidence="1">Uncharacterized protein</fullName>
    </submittedName>
</protein>
<dbReference type="OrthoDB" id="7988406at2"/>
<reference evidence="2" key="1">
    <citation type="submission" date="2016-10" db="EMBL/GenBank/DDBJ databases">
        <authorList>
            <person name="Varghese N."/>
            <person name="Submissions S."/>
        </authorList>
    </citation>
    <scope>NUCLEOTIDE SEQUENCE [LARGE SCALE GENOMIC DNA]</scope>
    <source>
        <strain evidence="2">CGMCC 1.6474</strain>
    </source>
</reference>
<dbReference type="RefSeq" id="WP_091950889.1">
    <property type="nucleotide sequence ID" value="NZ_FOSV01000025.1"/>
</dbReference>
<keyword evidence="2" id="KW-1185">Reference proteome</keyword>
<evidence type="ECO:0000313" key="2">
    <source>
        <dbReference type="Proteomes" id="UP000198804"/>
    </source>
</evidence>
<evidence type="ECO:0000313" key="1">
    <source>
        <dbReference type="EMBL" id="SFL80118.1"/>
    </source>
</evidence>
<dbReference type="AlphaFoldDB" id="A0A1I4KMY6"/>
<dbReference type="EMBL" id="FOSV01000025">
    <property type="protein sequence ID" value="SFL80118.1"/>
    <property type="molecule type" value="Genomic_DNA"/>
</dbReference>
<name>A0A1I4KMY6_9HYPH</name>
<proteinExistence type="predicted"/>
<gene>
    <name evidence="1" type="ORF">SAMN04488125_12523</name>
</gene>
<organism evidence="1 2">
    <name type="scientific">Methylorubrum salsuginis</name>
    <dbReference type="NCBI Taxonomy" id="414703"/>
    <lineage>
        <taxon>Bacteria</taxon>
        <taxon>Pseudomonadati</taxon>
        <taxon>Pseudomonadota</taxon>
        <taxon>Alphaproteobacteria</taxon>
        <taxon>Hyphomicrobiales</taxon>
        <taxon>Methylobacteriaceae</taxon>
        <taxon>Methylorubrum</taxon>
    </lineage>
</organism>
<dbReference type="Proteomes" id="UP000198804">
    <property type="component" value="Unassembled WGS sequence"/>
</dbReference>
<accession>A0A1I4KMY6</accession>
<dbReference type="STRING" id="414703.SAMN04488125_12523"/>